<accession>A0A6L2KSS7</accession>
<keyword evidence="2" id="KW-1133">Transmembrane helix</keyword>
<comment type="caution">
    <text evidence="3">The sequence shown here is derived from an EMBL/GenBank/DDBJ whole genome shotgun (WGS) entry which is preliminary data.</text>
</comment>
<name>A0A6L2KSS7_TANCI</name>
<protein>
    <submittedName>
        <fullName evidence="3">Uncharacterized protein</fullName>
    </submittedName>
</protein>
<feature type="transmembrane region" description="Helical" evidence="2">
    <location>
        <begin position="428"/>
        <end position="450"/>
    </location>
</feature>
<feature type="region of interest" description="Disordered" evidence="1">
    <location>
        <begin position="101"/>
        <end position="147"/>
    </location>
</feature>
<evidence type="ECO:0000313" key="3">
    <source>
        <dbReference type="EMBL" id="GEU51075.1"/>
    </source>
</evidence>
<proteinExistence type="predicted"/>
<sequence>MLAVLKYSSSTKNQKKPSSINCYTLAVLSIRDDFCWYSADSGSFKCWLITTPQMVINSSCLTNEKELAIPGQTATGKELSNMLMAGSFPKTTFPTKLSIFIPTEPSTSKPHKKHKPKKQQTQAPKVPSPEPSPEHMLPLPSNVPLPDERIKKLEDRVDRLEEENMVLKELHSVHSKVDTTAPVVEREKSFKQDVNDEEPAKVEEVLEVVTAAKLITKVVTTVGATTITKTTKVSVPRRRTGLFIQDLEETTSTVVVHSEVQSKDKGKGILIEEPKLLKGQAHIEQNEAFLRQLEAELNAYINWNAVIKQVKKSERLNDAVMSTLLKNFNKEDLESLWKLVKERFEKTEQKNYTDEYLLKTLKIMFEQPDVEASVWRDQKGRYGLAKRYPLTHFTLEQMLNSVRLEVGEESEMSLELLRLVRRQLNEGGGLLGIIDFNILLMLFILSAATWNYCCVCGSIPKIRPECVWFGEVKLLWTSILLKNDRFHTKSYLLESLLNRDTLMASSPKFDSLLEEFSGELAHTDLIPPRINEAFYDDHVKEISSGRVIFYEFTDELIHIISPPEYDCFFFKIEPNSGDFTMDVVEDISPTREPRVHNALPTHPTLQLNLEFKLSSESIFTYVVWIFLPFLVYSVAPQYLLSLGNEDTIFDPGIFNYHFFSFRPDVSHRCGTFPRFKVLNESPMEILSSTCSPMDQ</sequence>
<organism evidence="3">
    <name type="scientific">Tanacetum cinerariifolium</name>
    <name type="common">Dalmatian daisy</name>
    <name type="synonym">Chrysanthemum cinerariifolium</name>
    <dbReference type="NCBI Taxonomy" id="118510"/>
    <lineage>
        <taxon>Eukaryota</taxon>
        <taxon>Viridiplantae</taxon>
        <taxon>Streptophyta</taxon>
        <taxon>Embryophyta</taxon>
        <taxon>Tracheophyta</taxon>
        <taxon>Spermatophyta</taxon>
        <taxon>Magnoliopsida</taxon>
        <taxon>eudicotyledons</taxon>
        <taxon>Gunneridae</taxon>
        <taxon>Pentapetalae</taxon>
        <taxon>asterids</taxon>
        <taxon>campanulids</taxon>
        <taxon>Asterales</taxon>
        <taxon>Asteraceae</taxon>
        <taxon>Asteroideae</taxon>
        <taxon>Anthemideae</taxon>
        <taxon>Anthemidinae</taxon>
        <taxon>Tanacetum</taxon>
    </lineage>
</organism>
<feature type="compositionally biased region" description="Basic residues" evidence="1">
    <location>
        <begin position="109"/>
        <end position="118"/>
    </location>
</feature>
<evidence type="ECO:0000256" key="1">
    <source>
        <dbReference type="SAM" id="MobiDB-lite"/>
    </source>
</evidence>
<keyword evidence="2" id="KW-0472">Membrane</keyword>
<dbReference type="AlphaFoldDB" id="A0A6L2KSS7"/>
<evidence type="ECO:0000256" key="2">
    <source>
        <dbReference type="SAM" id="Phobius"/>
    </source>
</evidence>
<keyword evidence="2" id="KW-0812">Transmembrane</keyword>
<reference evidence="3" key="1">
    <citation type="journal article" date="2019" name="Sci. Rep.">
        <title>Draft genome of Tanacetum cinerariifolium, the natural source of mosquito coil.</title>
        <authorList>
            <person name="Yamashiro T."/>
            <person name="Shiraishi A."/>
            <person name="Satake H."/>
            <person name="Nakayama K."/>
        </authorList>
    </citation>
    <scope>NUCLEOTIDE SEQUENCE</scope>
</reference>
<feature type="transmembrane region" description="Helical" evidence="2">
    <location>
        <begin position="618"/>
        <end position="635"/>
    </location>
</feature>
<dbReference type="EMBL" id="BKCJ010002810">
    <property type="protein sequence ID" value="GEU51075.1"/>
    <property type="molecule type" value="Genomic_DNA"/>
</dbReference>
<gene>
    <name evidence="3" type="ORF">Tci_023053</name>
</gene>